<feature type="region of interest" description="Disordered" evidence="1">
    <location>
        <begin position="1"/>
        <end position="97"/>
    </location>
</feature>
<organism evidence="2 3">
    <name type="scientific">Luteolibacter yonseiensis</name>
    <dbReference type="NCBI Taxonomy" id="1144680"/>
    <lineage>
        <taxon>Bacteria</taxon>
        <taxon>Pseudomonadati</taxon>
        <taxon>Verrucomicrobiota</taxon>
        <taxon>Verrucomicrobiia</taxon>
        <taxon>Verrucomicrobiales</taxon>
        <taxon>Verrucomicrobiaceae</taxon>
        <taxon>Luteolibacter</taxon>
    </lineage>
</organism>
<accession>A0A934R228</accession>
<name>A0A934R228_9BACT</name>
<dbReference type="RefSeq" id="WP_200351886.1">
    <property type="nucleotide sequence ID" value="NZ_BAABHZ010000006.1"/>
</dbReference>
<feature type="compositionally biased region" description="Low complexity" evidence="1">
    <location>
        <begin position="602"/>
        <end position="617"/>
    </location>
</feature>
<evidence type="ECO:0000256" key="1">
    <source>
        <dbReference type="SAM" id="MobiDB-lite"/>
    </source>
</evidence>
<keyword evidence="3" id="KW-1185">Reference proteome</keyword>
<comment type="caution">
    <text evidence="2">The sequence shown here is derived from an EMBL/GenBank/DDBJ whole genome shotgun (WGS) entry which is preliminary data.</text>
</comment>
<gene>
    <name evidence="2" type="ORF">JIN84_15160</name>
</gene>
<protein>
    <submittedName>
        <fullName evidence="2">Uncharacterized protein</fullName>
    </submittedName>
</protein>
<dbReference type="Proteomes" id="UP000600139">
    <property type="component" value="Unassembled WGS sequence"/>
</dbReference>
<feature type="region of interest" description="Disordered" evidence="1">
    <location>
        <begin position="436"/>
        <end position="627"/>
    </location>
</feature>
<proteinExistence type="predicted"/>
<feature type="compositionally biased region" description="Polar residues" evidence="1">
    <location>
        <begin position="501"/>
        <end position="526"/>
    </location>
</feature>
<dbReference type="EMBL" id="JAENIK010000011">
    <property type="protein sequence ID" value="MBK1816963.1"/>
    <property type="molecule type" value="Genomic_DNA"/>
</dbReference>
<feature type="compositionally biased region" description="Low complexity" evidence="1">
    <location>
        <begin position="529"/>
        <end position="568"/>
    </location>
</feature>
<reference evidence="2" key="1">
    <citation type="submission" date="2021-01" db="EMBL/GenBank/DDBJ databases">
        <title>Modified the classification status of verrucomicrobia.</title>
        <authorList>
            <person name="Feng X."/>
        </authorList>
    </citation>
    <scope>NUCLEOTIDE SEQUENCE</scope>
    <source>
        <strain evidence="2">JCM 18052</strain>
    </source>
</reference>
<feature type="compositionally biased region" description="Low complexity" evidence="1">
    <location>
        <begin position="463"/>
        <end position="495"/>
    </location>
</feature>
<feature type="compositionally biased region" description="Basic and acidic residues" evidence="1">
    <location>
        <begin position="25"/>
        <end position="83"/>
    </location>
</feature>
<dbReference type="AlphaFoldDB" id="A0A934R228"/>
<sequence>MSDSDTDPLSSLLSSFALGPAWARAADDKTETRKPKEFSGGDERPPRRDDRDRGPRGAGSREGRERRPFQSRDGRGSYEDRRNGPPQNQEAPPAEGVRVTVSPDAQAVHLIGKEVHQVARVYPLFDVAKILLAEKSRVRAIFEAPAPHAPLLRGKLEESVFLTREEAIRHLWNSELRNELIEEETIEVDPPTGNFQAIARCGISGEWLGPVNFHSYQTNLRRLHRERFARMPFELYAAKVRTERGEEAVNAWLETMKKKTRWRIKGEGDDAWIDDRAAAERAVAERCFDKAYEETRLADVSGAIPAKNLSPSLLTSLKIAGTHARKHPAILIPAVCRAVEAEHLPVFKRQGKLHTGPARPHPLPANAVLAERPGIMVAWIRENGPAKLEGLWKAVLPEGSTAPPADYAADLFWLLHQGHILLYTDDTLVVQEAREAAPAPEAGGEGKKAKKKKKKKKAKVEGEAGAEAIATEATSDASTETEAFESSAETTVAEESISESDTAGTQQPVAQTEDSSTAAGESTAPATGTEEAPVTADTATTEEPATPAEDTSTPPEDITASEEGSAPSEEADGAVDKTATPTEETSAPVEEHEAADEEATAPEETAAASEEAPSSEPETSEKKPEQD</sequence>
<evidence type="ECO:0000313" key="2">
    <source>
        <dbReference type="EMBL" id="MBK1816963.1"/>
    </source>
</evidence>
<evidence type="ECO:0000313" key="3">
    <source>
        <dbReference type="Proteomes" id="UP000600139"/>
    </source>
</evidence>
<feature type="compositionally biased region" description="Basic residues" evidence="1">
    <location>
        <begin position="448"/>
        <end position="458"/>
    </location>
</feature>